<keyword evidence="3" id="KW-1185">Reference proteome</keyword>
<gene>
    <name evidence="2" type="ORF">KUDE01_016321</name>
</gene>
<proteinExistence type="predicted"/>
<feature type="compositionally biased region" description="Basic and acidic residues" evidence="1">
    <location>
        <begin position="147"/>
        <end position="160"/>
    </location>
</feature>
<sequence>MFSPNQNRIRGPVRPCARGLNSVHNHLRAVRIRLSVGLLSGTAAQSQPRRGSDLRANSDPQPRVSPLLEAQSPADSPQQDRGLWLSFSPDPPASLCSANFPRVALFALFALFAPQLQNRTELNRTGSEQEERDKESRKTLVSQRNPAESRRSVRPSEGERVSAGVRQTDGRTI</sequence>
<dbReference type="EMBL" id="JASDAP010000009">
    <property type="protein sequence ID" value="KAK1896780.1"/>
    <property type="molecule type" value="Genomic_DNA"/>
</dbReference>
<protein>
    <submittedName>
        <fullName evidence="2">Zinc finger protein 786</fullName>
    </submittedName>
</protein>
<evidence type="ECO:0000313" key="2">
    <source>
        <dbReference type="EMBL" id="KAK1896780.1"/>
    </source>
</evidence>
<evidence type="ECO:0000256" key="1">
    <source>
        <dbReference type="SAM" id="MobiDB-lite"/>
    </source>
</evidence>
<name>A0AAD9FFG7_DISEL</name>
<reference evidence="2" key="1">
    <citation type="submission" date="2023-04" db="EMBL/GenBank/DDBJ databases">
        <title>Chromosome-level genome of Chaenocephalus aceratus.</title>
        <authorList>
            <person name="Park H."/>
        </authorList>
    </citation>
    <scope>NUCLEOTIDE SEQUENCE</scope>
    <source>
        <strain evidence="2">DE</strain>
        <tissue evidence="2">Muscle</tissue>
    </source>
</reference>
<evidence type="ECO:0000313" key="3">
    <source>
        <dbReference type="Proteomes" id="UP001228049"/>
    </source>
</evidence>
<dbReference type="Proteomes" id="UP001228049">
    <property type="component" value="Unassembled WGS sequence"/>
</dbReference>
<feature type="region of interest" description="Disordered" evidence="1">
    <location>
        <begin position="41"/>
        <end position="86"/>
    </location>
</feature>
<feature type="region of interest" description="Disordered" evidence="1">
    <location>
        <begin position="121"/>
        <end position="173"/>
    </location>
</feature>
<accession>A0AAD9FFG7</accession>
<organism evidence="2 3">
    <name type="scientific">Dissostichus eleginoides</name>
    <name type="common">Patagonian toothfish</name>
    <name type="synonym">Dissostichus amissus</name>
    <dbReference type="NCBI Taxonomy" id="100907"/>
    <lineage>
        <taxon>Eukaryota</taxon>
        <taxon>Metazoa</taxon>
        <taxon>Chordata</taxon>
        <taxon>Craniata</taxon>
        <taxon>Vertebrata</taxon>
        <taxon>Euteleostomi</taxon>
        <taxon>Actinopterygii</taxon>
        <taxon>Neopterygii</taxon>
        <taxon>Teleostei</taxon>
        <taxon>Neoteleostei</taxon>
        <taxon>Acanthomorphata</taxon>
        <taxon>Eupercaria</taxon>
        <taxon>Perciformes</taxon>
        <taxon>Notothenioidei</taxon>
        <taxon>Nototheniidae</taxon>
        <taxon>Dissostichus</taxon>
    </lineage>
</organism>
<comment type="caution">
    <text evidence="2">The sequence shown here is derived from an EMBL/GenBank/DDBJ whole genome shotgun (WGS) entry which is preliminary data.</text>
</comment>
<feature type="compositionally biased region" description="Basic and acidic residues" evidence="1">
    <location>
        <begin position="127"/>
        <end position="138"/>
    </location>
</feature>
<dbReference type="AlphaFoldDB" id="A0AAD9FFG7"/>